<dbReference type="PANTHER" id="PTHR34706">
    <property type="entry name" value="SLR1338 PROTEIN"/>
    <property type="match status" value="1"/>
</dbReference>
<feature type="region of interest" description="Disordered" evidence="1">
    <location>
        <begin position="386"/>
        <end position="421"/>
    </location>
</feature>
<organism evidence="2 3">
    <name type="scientific">Fusarium acuminatum</name>
    <dbReference type="NCBI Taxonomy" id="5515"/>
    <lineage>
        <taxon>Eukaryota</taxon>
        <taxon>Fungi</taxon>
        <taxon>Dikarya</taxon>
        <taxon>Ascomycota</taxon>
        <taxon>Pezizomycotina</taxon>
        <taxon>Sordariomycetes</taxon>
        <taxon>Hypocreomycetidae</taxon>
        <taxon>Hypocreales</taxon>
        <taxon>Nectriaceae</taxon>
        <taxon>Fusarium</taxon>
        <taxon>Fusarium tricinctum species complex</taxon>
    </lineage>
</organism>
<reference evidence="2 3" key="1">
    <citation type="submission" date="2024-04" db="EMBL/GenBank/DDBJ databases">
        <title>Complete genome sequence of Fusarium acuminatum.</title>
        <authorList>
            <person name="Lan B."/>
        </authorList>
    </citation>
    <scope>NUCLEOTIDE SEQUENCE [LARGE SCALE GENOMIC DNA]</scope>
    <source>
        <strain evidence="2">1A</strain>
    </source>
</reference>
<protein>
    <submittedName>
        <fullName evidence="2">Protein kinase domain-containing protein</fullName>
    </submittedName>
</protein>
<dbReference type="PANTHER" id="PTHR34706:SF1">
    <property type="entry name" value="VWFA DOMAIN-CONTAINING PROTEIN"/>
    <property type="match status" value="1"/>
</dbReference>
<evidence type="ECO:0000313" key="3">
    <source>
        <dbReference type="Proteomes" id="UP001489902"/>
    </source>
</evidence>
<accession>A0ABZ2WJ15</accession>
<feature type="compositionally biased region" description="Basic and acidic residues" evidence="1">
    <location>
        <begin position="313"/>
        <end position="323"/>
    </location>
</feature>
<name>A0ABZ2WJ15_9HYPO</name>
<keyword evidence="2" id="KW-0418">Kinase</keyword>
<feature type="region of interest" description="Disordered" evidence="1">
    <location>
        <begin position="306"/>
        <end position="370"/>
    </location>
</feature>
<evidence type="ECO:0000313" key="2">
    <source>
        <dbReference type="EMBL" id="WZH40684.1"/>
    </source>
</evidence>
<keyword evidence="2" id="KW-0808">Transferase</keyword>
<evidence type="ECO:0000256" key="1">
    <source>
        <dbReference type="SAM" id="MobiDB-lite"/>
    </source>
</evidence>
<sequence length="638" mass="72767">MVTQLLDHFRQYVDANLAHGVNGDNQKVPYVAPAILDSYWTERRVDDILNAHEPPISQSADMIISQYLRIFSILVYIGEPREISWFCPNVKHINDIHLPLDRDSFPIRCLWAGAFLQSQWMFSPLIFTSDYIYKRIVPCKTILPVTYEKPLTEKRGGHSKVWKVQLHAKCNLVTSETTVSPESYANFSVQELVKTDVPPTADIWSLGAVFSDVLIWSSLGELGREKYRVRRREEISRQRDLKAADFDACFHDGVDRLPAVEDSHNLALQHRRRTDAMSPFISRLILEHMLTDVHERGTAMQIRTRANKGMTKLKNEPSLESRHIQTNGNQLQMPLRTRVSTGRSATSSSPTLAQRPPSIPEPTRFEGPQEVNQRTITDRTYFQHSPIQNLSPARGASPERPQSSEAQRQRPDPDPELSSTMVTVDTVYPMLEEKDSFNPFMNPLNTRAEKSSRIMDLPGLMEARSKIEERMGRDQIMVIDNFSSMKRHKQSVMKTARVISYVAKVADDNGMELYAASEATKKPRVCITSSQIEKAIGRMKTVSGTCNMWRSLDLILDRILVGTKVKPTSIYVYTDGIWEPGADEVRRAIRRAIEYLIQCNQSSSTLMFQFIQFGDDAEGTARLEYLDDECTRKHGNDI</sequence>
<dbReference type="Proteomes" id="UP001489902">
    <property type="component" value="Chromosome 1"/>
</dbReference>
<dbReference type="GO" id="GO:0016301">
    <property type="term" value="F:kinase activity"/>
    <property type="evidence" value="ECO:0007669"/>
    <property type="project" value="UniProtKB-KW"/>
</dbReference>
<proteinExistence type="predicted"/>
<keyword evidence="3" id="KW-1185">Reference proteome</keyword>
<feature type="compositionally biased region" description="Polar residues" evidence="1">
    <location>
        <begin position="324"/>
        <end position="352"/>
    </location>
</feature>
<dbReference type="EMBL" id="CP151260">
    <property type="protein sequence ID" value="WZH40684.1"/>
    <property type="molecule type" value="Genomic_DNA"/>
</dbReference>
<gene>
    <name evidence="2" type="ORF">QYS62_001622</name>
</gene>